<accession>A0A068QKF8</accession>
<dbReference type="Proteomes" id="UP000114278">
    <property type="component" value="Segment"/>
</dbReference>
<sequence length="62" mass="7357">MLSNYTQHIKFKIKKMMDIEIIILLFIVVAISLLFLKCETKENFYKVKNDLGWGGCGRLNWF</sequence>
<evidence type="ECO:0000256" key="1">
    <source>
        <dbReference type="SAM" id="Phobius"/>
    </source>
</evidence>
<protein>
    <submittedName>
        <fullName evidence="2">Uncharacterized protein</fullName>
    </submittedName>
</protein>
<dbReference type="KEGG" id="vg:19738663"/>
<proteinExistence type="predicted"/>
<evidence type="ECO:0000313" key="2">
    <source>
        <dbReference type="EMBL" id="CCV02451.1"/>
    </source>
</evidence>
<name>A0A068QKF8_9VIRU</name>
<keyword evidence="1" id="KW-0472">Membrane</keyword>
<dbReference type="RefSeq" id="YP_009046693.1">
    <property type="nucleotide sequence ID" value="NC_024451.1"/>
</dbReference>
<evidence type="ECO:0000313" key="3">
    <source>
        <dbReference type="Proteomes" id="UP000114278"/>
    </source>
</evidence>
<reference evidence="2 3" key="1">
    <citation type="journal article" date="2014" name="J. Gen. Virol.">
        <title>Genome sequence of a crustacean iridovirus, IIV31, isolated from the pill bug, Armadillidium vulgare.</title>
        <authorList>
            <person name="Piegu B."/>
            <person name="Guizard S."/>
            <person name="Yeping T."/>
            <person name="Cruaud C."/>
            <person name="Asgari S."/>
            <person name="Bideshi D.K."/>
            <person name="Federici B.A."/>
            <person name="Bigot Y."/>
        </authorList>
    </citation>
    <scope>NUCLEOTIDE SEQUENCE [LARGE SCALE GENOMIC DNA]</scope>
</reference>
<dbReference type="GeneID" id="19738663"/>
<feature type="transmembrane region" description="Helical" evidence="1">
    <location>
        <begin position="21"/>
        <end position="36"/>
    </location>
</feature>
<organism evidence="2 3">
    <name type="scientific">Armadillidium vulgare iridescent virus</name>
    <dbReference type="NCBI Taxonomy" id="72201"/>
    <lineage>
        <taxon>Viruses</taxon>
        <taxon>Varidnaviria</taxon>
        <taxon>Bamfordvirae</taxon>
        <taxon>Nucleocytoviricota</taxon>
        <taxon>Megaviricetes</taxon>
        <taxon>Pimascovirales</taxon>
        <taxon>Pimascovirales incertae sedis</taxon>
        <taxon>Iridoviridae</taxon>
        <taxon>Betairidovirinae</taxon>
        <taxon>Iridovirus</taxon>
        <taxon>Iridovirus armadillidium1</taxon>
        <taxon>Invertebrate iridescent virus 31</taxon>
    </lineage>
</organism>
<keyword evidence="1" id="KW-1133">Transmembrane helix</keyword>
<dbReference type="EMBL" id="HF920637">
    <property type="protein sequence ID" value="CCV02451.1"/>
    <property type="molecule type" value="Genomic_DNA"/>
</dbReference>
<keyword evidence="3" id="KW-1185">Reference proteome</keyword>
<gene>
    <name evidence="2" type="primary">079R</name>
    <name evidence="2" type="ORF">IIV31_079R</name>
</gene>
<keyword evidence="1" id="KW-0812">Transmembrane</keyword>